<dbReference type="EMBL" id="CAJNYU010002761">
    <property type="protein sequence ID" value="CAF3599653.1"/>
    <property type="molecule type" value="Genomic_DNA"/>
</dbReference>
<dbReference type="AlphaFoldDB" id="A0A821IAX4"/>
<name>A0A821IAX4_9BILA</name>
<gene>
    <name evidence="2" type="ORF">FME351_LOCUS21884</name>
    <name evidence="3" type="ORF">TSG867_LOCUS33282</name>
</gene>
<feature type="non-terminal residue" evidence="3">
    <location>
        <position position="1"/>
    </location>
</feature>
<dbReference type="Pfam" id="PF00652">
    <property type="entry name" value="Ricin_B_lectin"/>
    <property type="match status" value="1"/>
</dbReference>
<dbReference type="InterPro" id="IPR000772">
    <property type="entry name" value="Ricin_B_lectin"/>
</dbReference>
<protein>
    <recommendedName>
        <fullName evidence="1">Ricin B lectin domain-containing protein</fullName>
    </recommendedName>
</protein>
<dbReference type="InterPro" id="IPR035992">
    <property type="entry name" value="Ricin_B-like_lectins"/>
</dbReference>
<comment type="caution">
    <text evidence="3">The sequence shown here is derived from an EMBL/GenBank/DDBJ whole genome shotgun (WGS) entry which is preliminary data.</text>
</comment>
<dbReference type="Proteomes" id="UP000663869">
    <property type="component" value="Unassembled WGS sequence"/>
</dbReference>
<organism evidence="3 4">
    <name type="scientific">Rotaria socialis</name>
    <dbReference type="NCBI Taxonomy" id="392032"/>
    <lineage>
        <taxon>Eukaryota</taxon>
        <taxon>Metazoa</taxon>
        <taxon>Spiralia</taxon>
        <taxon>Gnathifera</taxon>
        <taxon>Rotifera</taxon>
        <taxon>Eurotatoria</taxon>
        <taxon>Bdelloidea</taxon>
        <taxon>Philodinida</taxon>
        <taxon>Philodinidae</taxon>
        <taxon>Rotaria</taxon>
    </lineage>
</organism>
<dbReference type="EMBL" id="CAJOBQ010009596">
    <property type="protein sequence ID" value="CAF4700064.1"/>
    <property type="molecule type" value="Genomic_DNA"/>
</dbReference>
<evidence type="ECO:0000313" key="2">
    <source>
        <dbReference type="EMBL" id="CAF3599653.1"/>
    </source>
</evidence>
<accession>A0A821IAX4</accession>
<dbReference type="SUPFAM" id="SSF50370">
    <property type="entry name" value="Ricin B-like lectins"/>
    <property type="match status" value="1"/>
</dbReference>
<evidence type="ECO:0000259" key="1">
    <source>
        <dbReference type="Pfam" id="PF00652"/>
    </source>
</evidence>
<reference evidence="3" key="1">
    <citation type="submission" date="2021-02" db="EMBL/GenBank/DDBJ databases">
        <authorList>
            <person name="Nowell W R."/>
        </authorList>
    </citation>
    <scope>NUCLEOTIDE SEQUENCE</scope>
</reference>
<evidence type="ECO:0000313" key="3">
    <source>
        <dbReference type="EMBL" id="CAF4700064.1"/>
    </source>
</evidence>
<proteinExistence type="predicted"/>
<dbReference type="Gene3D" id="2.80.10.50">
    <property type="match status" value="1"/>
</dbReference>
<evidence type="ECO:0000313" key="4">
    <source>
        <dbReference type="Proteomes" id="UP000663862"/>
    </source>
</evidence>
<sequence>SGCHGQGGNQLFRLNVEGEWSSDEHCFVSHGDSVGTQHCVQMGRWIPKGEWKYGNQTRQIRSMKVSKCLVTDDKRLSLESCQTNNQAQQWKWKEIYVV</sequence>
<dbReference type="PROSITE" id="PS50231">
    <property type="entry name" value="RICIN_B_LECTIN"/>
    <property type="match status" value="1"/>
</dbReference>
<feature type="domain" description="Ricin B lectin" evidence="1">
    <location>
        <begin position="2"/>
        <end position="90"/>
    </location>
</feature>
<dbReference type="Proteomes" id="UP000663862">
    <property type="component" value="Unassembled WGS sequence"/>
</dbReference>